<gene>
    <name evidence="3" type="ORF">M9Y10_021156</name>
</gene>
<dbReference type="EMBL" id="JAPFFF010000031">
    <property type="protein sequence ID" value="KAK8844983.1"/>
    <property type="molecule type" value="Genomic_DNA"/>
</dbReference>
<evidence type="ECO:0000313" key="4">
    <source>
        <dbReference type="Proteomes" id="UP001470230"/>
    </source>
</evidence>
<reference evidence="3 4" key="1">
    <citation type="submission" date="2024-04" db="EMBL/GenBank/DDBJ databases">
        <title>Tritrichomonas musculus Genome.</title>
        <authorList>
            <person name="Alves-Ferreira E."/>
            <person name="Grigg M."/>
            <person name="Lorenzi H."/>
            <person name="Galac M."/>
        </authorList>
    </citation>
    <scope>NUCLEOTIDE SEQUENCE [LARGE SCALE GENOMIC DNA]</scope>
    <source>
        <strain evidence="3 4">EAF2021</strain>
    </source>
</reference>
<name>A0ABR2HE75_9EUKA</name>
<keyword evidence="4" id="KW-1185">Reference proteome</keyword>
<feature type="compositionally biased region" description="Low complexity" evidence="2">
    <location>
        <begin position="292"/>
        <end position="315"/>
    </location>
</feature>
<evidence type="ECO:0000313" key="3">
    <source>
        <dbReference type="EMBL" id="KAK8844983.1"/>
    </source>
</evidence>
<evidence type="ECO:0000256" key="2">
    <source>
        <dbReference type="SAM" id="MobiDB-lite"/>
    </source>
</evidence>
<keyword evidence="1" id="KW-0175">Coiled coil</keyword>
<protein>
    <recommendedName>
        <fullName evidence="5">DUF4709 domain-containing protein</fullName>
    </recommendedName>
</protein>
<organism evidence="3 4">
    <name type="scientific">Tritrichomonas musculus</name>
    <dbReference type="NCBI Taxonomy" id="1915356"/>
    <lineage>
        <taxon>Eukaryota</taxon>
        <taxon>Metamonada</taxon>
        <taxon>Parabasalia</taxon>
        <taxon>Tritrichomonadida</taxon>
        <taxon>Tritrichomonadidae</taxon>
        <taxon>Tritrichomonas</taxon>
    </lineage>
</organism>
<feature type="region of interest" description="Disordered" evidence="2">
    <location>
        <begin position="551"/>
        <end position="573"/>
    </location>
</feature>
<evidence type="ECO:0000256" key="1">
    <source>
        <dbReference type="SAM" id="Coils"/>
    </source>
</evidence>
<feature type="region of interest" description="Disordered" evidence="2">
    <location>
        <begin position="771"/>
        <end position="801"/>
    </location>
</feature>
<feature type="coiled-coil region" evidence="1">
    <location>
        <begin position="715"/>
        <end position="742"/>
    </location>
</feature>
<feature type="region of interest" description="Disordered" evidence="2">
    <location>
        <begin position="262"/>
        <end position="321"/>
    </location>
</feature>
<comment type="caution">
    <text evidence="3">The sequence shown here is derived from an EMBL/GenBank/DDBJ whole genome shotgun (WGS) entry which is preliminary data.</text>
</comment>
<feature type="coiled-coil region" evidence="1">
    <location>
        <begin position="433"/>
        <end position="547"/>
    </location>
</feature>
<evidence type="ECO:0008006" key="5">
    <source>
        <dbReference type="Google" id="ProtNLM"/>
    </source>
</evidence>
<accession>A0ABR2HE75</accession>
<sequence>MLQQNETEDQITKNVRLKLNSEVQKYQDASISLSKPTPFIRFPDENATNSHISDIMYDAAYILNQMTSKKFDFSKMSSGLPPEAATLFNLDEPIQQLKEQVEELSFDVENQSIKFEEATTTAHQILSDQIIALQKGYQSRIAKLVIENSNEEEQLEKKLENLHEKLDQQLEKEFSAQIAERDEIKRRLVNLKQKYEEANNMINSQNNLSTAAHKSNSQTSFSVSPPTSTAASIISNVSTTAKNPVSSLNGDDNFTSSISNEVSTHSKIKRKGRARGMAIEKSMPSITRDRSLNASSDALNANDNNNDNSDTLTDNIPENNRVSSSLYYENTTTEENSASLINEPQIEEEEEYAISDGSYENCNEKGTYPVSINSIDIENQSEKNDIGYYNKKAEKAYSEKQNLTDEMYSLQNYYSREKNRLHEIIIKSRNVTEASLQKQLEKQKSNYQRKRRQFDELFKQRQKDLNKKIAAAEESKVSSAQKIRKEIEDKKKLINDSNSIIHKQLGDIERKMNDEIIKIDDEINQLKARNEKEIQELKNNRLENANQIQKFPVRPPSSSPNSPSNSPRGDAKSLQMKKIENQINSSSSDIDAKFESFKRASSNEIYYINRAIKIADDQYNIYHQIQQNKIDTARAHLNTIQQKKDLVSLKIKYLNMILNNINADPKINVHEQQKQQIEQLDEALQSMANDKSEKVELQVIQDEMSAEKASKLDYLESIKAKLEQIESEFNNEYNSLIKEENNRRLKQLKSITSAQSEAEQQINDSRKYINESSIKGPNLNDHDADQSNEQNQHTDPSVQRIQMESKCISTLPLLKH</sequence>
<proteinExistence type="predicted"/>
<feature type="coiled-coil region" evidence="1">
    <location>
        <begin position="141"/>
        <end position="208"/>
    </location>
</feature>
<dbReference type="Proteomes" id="UP001470230">
    <property type="component" value="Unassembled WGS sequence"/>
</dbReference>
<feature type="compositionally biased region" description="Polar residues" evidence="2">
    <location>
        <begin position="787"/>
        <end position="801"/>
    </location>
</feature>